<feature type="domain" description="Calcineurin-like phosphoesterase" evidence="5">
    <location>
        <begin position="6"/>
        <end position="282"/>
    </location>
</feature>
<evidence type="ECO:0000313" key="7">
    <source>
        <dbReference type="Proteomes" id="UP000030377"/>
    </source>
</evidence>
<dbReference type="AlphaFoldDB" id="A0A0A3XGC2"/>
<name>A0A0A3XGC2_BRAJP</name>
<dbReference type="EMBL" id="JRPN01000046">
    <property type="protein sequence ID" value="KGT73452.1"/>
    <property type="molecule type" value="Genomic_DNA"/>
</dbReference>
<dbReference type="InterPro" id="IPR004843">
    <property type="entry name" value="Calcineurin-like_PHP"/>
</dbReference>
<reference evidence="6 7" key="1">
    <citation type="submission" date="2014-09" db="EMBL/GenBank/DDBJ databases">
        <title>Draft genome of Bradyrhizobium japonicum Is-34.</title>
        <authorList>
            <person name="Tsurumaru H."/>
            <person name="Yamakawa T."/>
            <person name="Hashimoto S."/>
            <person name="Okizaki K."/>
            <person name="Kanesaki Y."/>
            <person name="Yoshikawa H."/>
            <person name="Yajima S."/>
        </authorList>
    </citation>
    <scope>NUCLEOTIDE SEQUENCE [LARGE SCALE GENOMIC DNA]</scope>
    <source>
        <strain evidence="6 7">Is-34</strain>
    </source>
</reference>
<dbReference type="InterPro" id="IPR050884">
    <property type="entry name" value="CNP_phosphodiesterase-III"/>
</dbReference>
<dbReference type="Pfam" id="PF00149">
    <property type="entry name" value="Metallophos"/>
    <property type="match status" value="1"/>
</dbReference>
<organism evidence="6 7">
    <name type="scientific">Bradyrhizobium japonicum</name>
    <dbReference type="NCBI Taxonomy" id="375"/>
    <lineage>
        <taxon>Bacteria</taxon>
        <taxon>Pseudomonadati</taxon>
        <taxon>Pseudomonadota</taxon>
        <taxon>Alphaproteobacteria</taxon>
        <taxon>Hyphomicrobiales</taxon>
        <taxon>Nitrobacteraceae</taxon>
        <taxon>Bradyrhizobium</taxon>
    </lineage>
</organism>
<evidence type="ECO:0000313" key="6">
    <source>
        <dbReference type="EMBL" id="KGT73452.1"/>
    </source>
</evidence>
<evidence type="ECO:0000259" key="5">
    <source>
        <dbReference type="Pfam" id="PF00149"/>
    </source>
</evidence>
<evidence type="ECO:0000256" key="2">
    <source>
        <dbReference type="ARBA" id="ARBA00022801"/>
    </source>
</evidence>
<comment type="similarity">
    <text evidence="4">Belongs to the cyclic nucleotide phosphodiesterase class-III family.</text>
</comment>
<keyword evidence="3" id="KW-0408">Iron</keyword>
<evidence type="ECO:0000256" key="3">
    <source>
        <dbReference type="ARBA" id="ARBA00023004"/>
    </source>
</evidence>
<gene>
    <name evidence="6" type="ORF">MA20_44425</name>
</gene>
<dbReference type="Proteomes" id="UP000030377">
    <property type="component" value="Unassembled WGS sequence"/>
</dbReference>
<dbReference type="GO" id="GO:0016787">
    <property type="term" value="F:hydrolase activity"/>
    <property type="evidence" value="ECO:0007669"/>
    <property type="project" value="UniProtKB-KW"/>
</dbReference>
<comment type="caution">
    <text evidence="6">The sequence shown here is derived from an EMBL/GenBank/DDBJ whole genome shotgun (WGS) entry which is preliminary data.</text>
</comment>
<sequence length="424" mass="46676">MLSKVRLIQIGDIHLPSASRSAGALDDKDTRFPSDLKKIISNTPIKHVFRKIYELTESGEIAGLIFMGDLTDFGKIDGYIACAKYIATALQVGTKGQNSTMPVGIIPGNHDIDRALAKETSFTAKFKPLVSALAAEGLPAIPVTDPAWLELDTKGASIGIVLLNSCWGCGSKEFIPAEFRDDVQEAIEKALQRGQQDKQIAAYYDRQFDTPAFSNDTIEKLLNSTPPASDCSVLIVAAHHNLLPQRQTRLAPYTELVNSGAVRSALQELDRPVLYLHGHIHQDPIELLQVPGGAIVASIAAPEIVAGFNIIELVFTRTMMPLTCRVIKWRFDQGGYLRQLKPVTIPLIGSRRRSHSDALAALYSLLLKQGEIYWTDLVTQAKTIYSTNVEEELEESLELLLSDGKIEIANYELRSTNWIIGARV</sequence>
<dbReference type="GO" id="GO:0046872">
    <property type="term" value="F:metal ion binding"/>
    <property type="evidence" value="ECO:0007669"/>
    <property type="project" value="UniProtKB-KW"/>
</dbReference>
<dbReference type="Gene3D" id="3.60.21.10">
    <property type="match status" value="1"/>
</dbReference>
<evidence type="ECO:0000256" key="1">
    <source>
        <dbReference type="ARBA" id="ARBA00022723"/>
    </source>
</evidence>
<proteinExistence type="inferred from homology"/>
<dbReference type="PANTHER" id="PTHR42988">
    <property type="entry name" value="PHOSPHOHYDROLASE"/>
    <property type="match status" value="1"/>
</dbReference>
<protein>
    <recommendedName>
        <fullName evidence="5">Calcineurin-like phosphoesterase domain-containing protein</fullName>
    </recommendedName>
</protein>
<evidence type="ECO:0000256" key="4">
    <source>
        <dbReference type="ARBA" id="ARBA00025742"/>
    </source>
</evidence>
<keyword evidence="2" id="KW-0378">Hydrolase</keyword>
<dbReference type="PANTHER" id="PTHR42988:SF2">
    <property type="entry name" value="CYCLIC NUCLEOTIDE PHOSPHODIESTERASE CBUA0032-RELATED"/>
    <property type="match status" value="1"/>
</dbReference>
<accession>A0A0A3XGC2</accession>
<keyword evidence="1" id="KW-0479">Metal-binding</keyword>
<dbReference type="SUPFAM" id="SSF56300">
    <property type="entry name" value="Metallo-dependent phosphatases"/>
    <property type="match status" value="1"/>
</dbReference>
<dbReference type="InterPro" id="IPR029052">
    <property type="entry name" value="Metallo-depent_PP-like"/>
</dbReference>
<dbReference type="RefSeq" id="WP_041960661.1">
    <property type="nucleotide sequence ID" value="NZ_CP066351.1"/>
</dbReference>